<comment type="similarity">
    <text evidence="4">Belongs to the peptidase M29 family.</text>
</comment>
<evidence type="ECO:0000313" key="10">
    <source>
        <dbReference type="EMBL" id="TYS60628.1"/>
    </source>
</evidence>
<protein>
    <submittedName>
        <fullName evidence="10">Aminopeptidase</fullName>
    </submittedName>
</protein>
<accession>A0A5D4SEE8</accession>
<keyword evidence="9" id="KW-0482">Metalloprotease</keyword>
<evidence type="ECO:0000256" key="4">
    <source>
        <dbReference type="ARBA" id="ARBA00008236"/>
    </source>
</evidence>
<dbReference type="InterPro" id="IPR052170">
    <property type="entry name" value="M29_Exopeptidase"/>
</dbReference>
<proteinExistence type="inferred from homology"/>
<evidence type="ECO:0000256" key="8">
    <source>
        <dbReference type="ARBA" id="ARBA00022801"/>
    </source>
</evidence>
<dbReference type="EMBL" id="VTES01000006">
    <property type="protein sequence ID" value="TYS60628.1"/>
    <property type="molecule type" value="Genomic_DNA"/>
</dbReference>
<evidence type="ECO:0000256" key="5">
    <source>
        <dbReference type="ARBA" id="ARBA00022438"/>
    </source>
</evidence>
<evidence type="ECO:0000313" key="11">
    <source>
        <dbReference type="Proteomes" id="UP000323732"/>
    </source>
</evidence>
<evidence type="ECO:0000256" key="1">
    <source>
        <dbReference type="ARBA" id="ARBA00001941"/>
    </source>
</evidence>
<dbReference type="GO" id="GO:0008237">
    <property type="term" value="F:metallopeptidase activity"/>
    <property type="evidence" value="ECO:0007669"/>
    <property type="project" value="UniProtKB-KW"/>
</dbReference>
<organism evidence="10 11">
    <name type="scientific">Bacillus infantis</name>
    <dbReference type="NCBI Taxonomy" id="324767"/>
    <lineage>
        <taxon>Bacteria</taxon>
        <taxon>Bacillati</taxon>
        <taxon>Bacillota</taxon>
        <taxon>Bacilli</taxon>
        <taxon>Bacillales</taxon>
        <taxon>Bacillaceae</taxon>
        <taxon>Bacillus</taxon>
    </lineage>
</organism>
<keyword evidence="5 10" id="KW-0031">Aminopeptidase</keyword>
<keyword evidence="7" id="KW-0479">Metal-binding</keyword>
<dbReference type="SUPFAM" id="SSF144052">
    <property type="entry name" value="Thermophilic metalloprotease-like"/>
    <property type="match status" value="1"/>
</dbReference>
<comment type="caution">
    <text evidence="10">The sequence shown here is derived from an EMBL/GenBank/DDBJ whole genome shotgun (WGS) entry which is preliminary data.</text>
</comment>
<dbReference type="AlphaFoldDB" id="A0A5D4SEE8"/>
<dbReference type="Gene3D" id="3.40.1830.10">
    <property type="entry name" value="Thermophilic metalloprotease (M29)"/>
    <property type="match status" value="1"/>
</dbReference>
<evidence type="ECO:0000256" key="7">
    <source>
        <dbReference type="ARBA" id="ARBA00022723"/>
    </source>
</evidence>
<comment type="cofactor">
    <cofactor evidence="2">
        <name>Mg(2+)</name>
        <dbReference type="ChEBI" id="CHEBI:18420"/>
    </cofactor>
</comment>
<dbReference type="GO" id="GO:0006508">
    <property type="term" value="P:proteolysis"/>
    <property type="evidence" value="ECO:0007669"/>
    <property type="project" value="UniProtKB-KW"/>
</dbReference>
<name>A0A5D4SEE8_9BACI</name>
<evidence type="ECO:0000256" key="9">
    <source>
        <dbReference type="ARBA" id="ARBA00023049"/>
    </source>
</evidence>
<dbReference type="PANTHER" id="PTHR34448">
    <property type="entry name" value="AMINOPEPTIDASE"/>
    <property type="match status" value="1"/>
</dbReference>
<dbReference type="RefSeq" id="WP_148950775.1">
    <property type="nucleotide sequence ID" value="NZ_VTES01000006.1"/>
</dbReference>
<dbReference type="GO" id="GO:0046872">
    <property type="term" value="F:metal ion binding"/>
    <property type="evidence" value="ECO:0007669"/>
    <property type="project" value="UniProtKB-KW"/>
</dbReference>
<dbReference type="GO" id="GO:0004177">
    <property type="term" value="F:aminopeptidase activity"/>
    <property type="evidence" value="ECO:0007669"/>
    <property type="project" value="UniProtKB-KW"/>
</dbReference>
<evidence type="ECO:0000256" key="6">
    <source>
        <dbReference type="ARBA" id="ARBA00022670"/>
    </source>
</evidence>
<sequence>MTKEQLEYFAKLITNHSLSLKKGERVLIDIVGKPDEFIKVLVDYVYKAGAEPIIQYLPVSLLKSLIKSANSDQFEFLAKHQMNLLESVDAYLGIREEENSFEFEDLSEEVYQLYVNKYVKPVQMKALGLERWLLHKLPTAGMAQQAKLSTEALDQLFFDSINMNYEEFSKSVKPLADLLSATDKVRIVSPGTDLEFSIKGIPNFICDGKFNLPDGEIFTAPIVDSVEGVITFNSPTSFLGKQYSDVKLEFSKGKVMNVSGNRKDDLVELLSTDEGASRVGEFGIGLNPYIQQPTNHLCFDEKMAGSIHLAMGQCFYYASNGNESSIHIDFVLCQSKSLGGGELYFDGRLIRKDGMFVTSELKHLNTGLRRD</sequence>
<dbReference type="InterPro" id="IPR035097">
    <property type="entry name" value="M29_N-terminal"/>
</dbReference>
<dbReference type="Pfam" id="PF02073">
    <property type="entry name" value="Peptidase_M29"/>
    <property type="match status" value="1"/>
</dbReference>
<comment type="cofactor">
    <cofactor evidence="1">
        <name>Co(2+)</name>
        <dbReference type="ChEBI" id="CHEBI:48828"/>
    </cofactor>
</comment>
<keyword evidence="6" id="KW-0645">Protease</keyword>
<dbReference type="InterPro" id="IPR000787">
    <property type="entry name" value="Peptidase_M29"/>
</dbReference>
<keyword evidence="8" id="KW-0378">Hydrolase</keyword>
<evidence type="ECO:0000256" key="2">
    <source>
        <dbReference type="ARBA" id="ARBA00001946"/>
    </source>
</evidence>
<gene>
    <name evidence="10" type="ORF">FZD47_20690</name>
</gene>
<dbReference type="Proteomes" id="UP000323732">
    <property type="component" value="Unassembled WGS sequence"/>
</dbReference>
<reference evidence="10 11" key="1">
    <citation type="submission" date="2019-08" db="EMBL/GenBank/DDBJ databases">
        <title>Bacillus genomes from the desert of Cuatro Cienegas, Coahuila.</title>
        <authorList>
            <person name="Olmedo-Alvarez G."/>
        </authorList>
    </citation>
    <scope>NUCLEOTIDE SEQUENCE [LARGE SCALE GENOMIC DNA]</scope>
    <source>
        <strain evidence="10 11">CH37_1T</strain>
    </source>
</reference>
<comment type="cofactor">
    <cofactor evidence="3">
        <name>Zn(2+)</name>
        <dbReference type="ChEBI" id="CHEBI:29105"/>
    </cofactor>
</comment>
<evidence type="ECO:0000256" key="3">
    <source>
        <dbReference type="ARBA" id="ARBA00001947"/>
    </source>
</evidence>
<dbReference type="PANTHER" id="PTHR34448:SF1">
    <property type="entry name" value="BLL6088 PROTEIN"/>
    <property type="match status" value="1"/>
</dbReference>